<gene>
    <name evidence="6" type="ORF">BB561_005748</name>
</gene>
<dbReference type="OrthoDB" id="3367at2759"/>
<dbReference type="SMART" id="SM00320">
    <property type="entry name" value="WD40"/>
    <property type="match status" value="3"/>
</dbReference>
<keyword evidence="7" id="KW-1185">Reference proteome</keyword>
<dbReference type="InterPro" id="IPR036322">
    <property type="entry name" value="WD40_repeat_dom_sf"/>
</dbReference>
<dbReference type="Pfam" id="PF00400">
    <property type="entry name" value="WD40"/>
    <property type="match status" value="1"/>
</dbReference>
<feature type="repeat" description="WD" evidence="3">
    <location>
        <begin position="410"/>
        <end position="451"/>
    </location>
</feature>
<dbReference type="Pfam" id="PF12894">
    <property type="entry name" value="ANAPC4_WD40"/>
    <property type="match status" value="1"/>
</dbReference>
<dbReference type="STRING" id="133385.A0A2T9Y8J8"/>
<comment type="caution">
    <text evidence="6">The sequence shown here is derived from an EMBL/GenBank/DDBJ whole genome shotgun (WGS) entry which is preliminary data.</text>
</comment>
<dbReference type="PANTHER" id="PTHR14107">
    <property type="entry name" value="WD REPEAT PROTEIN"/>
    <property type="match status" value="1"/>
</dbReference>
<dbReference type="PROSITE" id="PS50082">
    <property type="entry name" value="WD_REPEATS_2"/>
    <property type="match status" value="1"/>
</dbReference>
<evidence type="ECO:0000313" key="7">
    <source>
        <dbReference type="Proteomes" id="UP000245383"/>
    </source>
</evidence>
<feature type="compositionally biased region" description="Low complexity" evidence="4">
    <location>
        <begin position="164"/>
        <end position="184"/>
    </location>
</feature>
<evidence type="ECO:0000256" key="2">
    <source>
        <dbReference type="ARBA" id="ARBA00022737"/>
    </source>
</evidence>
<dbReference type="Gene3D" id="2.130.10.10">
    <property type="entry name" value="YVTN repeat-like/Quinoprotein amine dehydrogenase"/>
    <property type="match status" value="1"/>
</dbReference>
<feature type="region of interest" description="Disordered" evidence="4">
    <location>
        <begin position="140"/>
        <end position="185"/>
    </location>
</feature>
<dbReference type="GO" id="GO:0005634">
    <property type="term" value="C:nucleus"/>
    <property type="evidence" value="ECO:0007669"/>
    <property type="project" value="TreeGrafter"/>
</dbReference>
<proteinExistence type="predicted"/>
<dbReference type="GO" id="GO:0051286">
    <property type="term" value="C:cell tip"/>
    <property type="evidence" value="ECO:0007669"/>
    <property type="project" value="TreeGrafter"/>
</dbReference>
<dbReference type="AlphaFoldDB" id="A0A2T9Y8J8"/>
<keyword evidence="2" id="KW-0677">Repeat</keyword>
<accession>A0A2T9Y8J8</accession>
<evidence type="ECO:0000313" key="6">
    <source>
        <dbReference type="EMBL" id="PVU88668.1"/>
    </source>
</evidence>
<name>A0A2T9Y8J8_9FUNG</name>
<dbReference type="PANTHER" id="PTHR14107:SF16">
    <property type="entry name" value="AT02583P"/>
    <property type="match status" value="1"/>
</dbReference>
<evidence type="ECO:0000256" key="1">
    <source>
        <dbReference type="ARBA" id="ARBA00022574"/>
    </source>
</evidence>
<evidence type="ECO:0000259" key="5">
    <source>
        <dbReference type="Pfam" id="PF12894"/>
    </source>
</evidence>
<keyword evidence="1 3" id="KW-0853">WD repeat</keyword>
<protein>
    <recommendedName>
        <fullName evidence="5">Anaphase-promoting complex subunit 4-like WD40 domain-containing protein</fullName>
    </recommendedName>
</protein>
<dbReference type="EMBL" id="MBFR01000368">
    <property type="protein sequence ID" value="PVU88668.1"/>
    <property type="molecule type" value="Genomic_DNA"/>
</dbReference>
<feature type="compositionally biased region" description="Basic and acidic residues" evidence="4">
    <location>
        <begin position="140"/>
        <end position="153"/>
    </location>
</feature>
<dbReference type="InterPro" id="IPR051362">
    <property type="entry name" value="WD_repeat_creC_regulators"/>
</dbReference>
<dbReference type="InterPro" id="IPR015943">
    <property type="entry name" value="WD40/YVTN_repeat-like_dom_sf"/>
</dbReference>
<evidence type="ECO:0000256" key="4">
    <source>
        <dbReference type="SAM" id="MobiDB-lite"/>
    </source>
</evidence>
<reference evidence="6 7" key="1">
    <citation type="journal article" date="2018" name="MBio">
        <title>Comparative Genomics Reveals the Core Gene Toolbox for the Fungus-Insect Symbiosis.</title>
        <authorList>
            <person name="Wang Y."/>
            <person name="Stata M."/>
            <person name="Wang W."/>
            <person name="Stajich J.E."/>
            <person name="White M.M."/>
            <person name="Moncalvo J.M."/>
        </authorList>
    </citation>
    <scope>NUCLEOTIDE SEQUENCE [LARGE SCALE GENOMIC DNA]</scope>
    <source>
        <strain evidence="6 7">SWE-8-4</strain>
    </source>
</reference>
<sequence>MVSSDPALIFDSPEGKWQLSLNINSTNIAAQLLPKIDITLPFEAGLKPSTTLVYGESDSSLAYGFNGSSIVPPAKTTKARFTSGMVFYDQNNSKDHNSFKENVVNMSENGKVVFYPTHFSVIPAPYKAMPTLKKSEDEKKSFGFKLKKPEKPSVDNSYADPPASNNTTTLNNSTSDTTLQNDSSPVKGIISRASSSFVVKLVQANNLGKWLAATNPQTSFLFFNAPRAFLWVGTQSFERDQILARIDFSDNTPTCHDVNMLTRSENKLEILLGFATGDIIFYDPLIGKYDRLNKNREYIGEITKLKWLPGSETSFFASTSSGYMIMVEHTKEFSWNTSIKSYSHKPICPTTFEKVQSRVARNNPVCVWKFSDSSITDFAYSPDCRHMAITGKDGYLRIVDYINESLLDVFPSYFGEFTCVCWSGDAKYILTGGKDDLVSIWSFTERKLIARCEGHKSWVTSVAFDTILLDSPDEYRFASVGEDTQLLFWDFSLAVLAKPKVPSRD</sequence>
<feature type="domain" description="Anaphase-promoting complex subunit 4-like WD40" evidence="5">
    <location>
        <begin position="353"/>
        <end position="423"/>
    </location>
</feature>
<evidence type="ECO:0000256" key="3">
    <source>
        <dbReference type="PROSITE-ProRule" id="PRU00221"/>
    </source>
</evidence>
<dbReference type="Proteomes" id="UP000245383">
    <property type="component" value="Unassembled WGS sequence"/>
</dbReference>
<dbReference type="InterPro" id="IPR001680">
    <property type="entry name" value="WD40_rpt"/>
</dbReference>
<dbReference type="SUPFAM" id="SSF50978">
    <property type="entry name" value="WD40 repeat-like"/>
    <property type="match status" value="1"/>
</dbReference>
<dbReference type="InterPro" id="IPR024977">
    <property type="entry name" value="Apc4-like_WD40_dom"/>
</dbReference>
<dbReference type="GO" id="GO:0045013">
    <property type="term" value="P:carbon catabolite repression of transcription"/>
    <property type="evidence" value="ECO:0007669"/>
    <property type="project" value="TreeGrafter"/>
</dbReference>
<organism evidence="6 7">
    <name type="scientific">Smittium simulii</name>
    <dbReference type="NCBI Taxonomy" id="133385"/>
    <lineage>
        <taxon>Eukaryota</taxon>
        <taxon>Fungi</taxon>
        <taxon>Fungi incertae sedis</taxon>
        <taxon>Zoopagomycota</taxon>
        <taxon>Kickxellomycotina</taxon>
        <taxon>Harpellomycetes</taxon>
        <taxon>Harpellales</taxon>
        <taxon>Legeriomycetaceae</taxon>
        <taxon>Smittium</taxon>
    </lineage>
</organism>
<dbReference type="GO" id="GO:0032153">
    <property type="term" value="C:cell division site"/>
    <property type="evidence" value="ECO:0007669"/>
    <property type="project" value="TreeGrafter"/>
</dbReference>